<evidence type="ECO:0000313" key="1">
    <source>
        <dbReference type="EMBL" id="RDS76996.1"/>
    </source>
</evidence>
<accession>A0A395LJ13</accession>
<organism evidence="1 2">
    <name type="scientific">Alteriqipengyuania lutimaris</name>
    <dbReference type="NCBI Taxonomy" id="1538146"/>
    <lineage>
        <taxon>Bacteria</taxon>
        <taxon>Pseudomonadati</taxon>
        <taxon>Pseudomonadota</taxon>
        <taxon>Alphaproteobacteria</taxon>
        <taxon>Sphingomonadales</taxon>
        <taxon>Erythrobacteraceae</taxon>
        <taxon>Alteriqipengyuania</taxon>
    </lineage>
</organism>
<dbReference type="Proteomes" id="UP000254101">
    <property type="component" value="Unassembled WGS sequence"/>
</dbReference>
<name>A0A395LJ13_9SPHN</name>
<comment type="caution">
    <text evidence="1">The sequence shown here is derived from an EMBL/GenBank/DDBJ whole genome shotgun (WGS) entry which is preliminary data.</text>
</comment>
<dbReference type="RefSeq" id="WP_115491219.1">
    <property type="nucleotide sequence ID" value="NZ_JACHWW010000001.1"/>
</dbReference>
<proteinExistence type="predicted"/>
<dbReference type="AlphaFoldDB" id="A0A395LJ13"/>
<reference evidence="1 2" key="1">
    <citation type="submission" date="2018-07" db="EMBL/GenBank/DDBJ databases">
        <title>Erythrobacter nanhaiensis sp. nov., a novel member of the genus Erythrobacter isolated from the South China Sea.</title>
        <authorList>
            <person name="Chen X."/>
            <person name="Liu J."/>
        </authorList>
    </citation>
    <scope>NUCLEOTIDE SEQUENCE [LARGE SCALE GENOMIC DNA]</scope>
    <source>
        <strain evidence="1 2">S-5</strain>
    </source>
</reference>
<dbReference type="EMBL" id="QRBB01000001">
    <property type="protein sequence ID" value="RDS76996.1"/>
    <property type="molecule type" value="Genomic_DNA"/>
</dbReference>
<dbReference type="OrthoDB" id="7432946at2"/>
<sequence>MPDPVTRPLTAGRWVPFVHSIFVEGADLTTASFAMQVRDRWNGGQIRADLDTVTTASAQGLRLVDVTWDDGIPTSEIGIRINETTMQAISAEGAGLDPDADVSCVYDIHVKRTAGMPEIWMRGPFNVQAGSTE</sequence>
<gene>
    <name evidence="1" type="ORF">DL238_04820</name>
</gene>
<keyword evidence="2" id="KW-1185">Reference proteome</keyword>
<protein>
    <submittedName>
        <fullName evidence="1">Uncharacterized protein</fullName>
    </submittedName>
</protein>
<evidence type="ECO:0000313" key="2">
    <source>
        <dbReference type="Proteomes" id="UP000254101"/>
    </source>
</evidence>